<dbReference type="AlphaFoldDB" id="A7I0I1"/>
<accession>A7I0I1</accession>
<dbReference type="GO" id="GO:0009265">
    <property type="term" value="P:2'-deoxyribonucleotide biosynthetic process"/>
    <property type="evidence" value="ECO:0007669"/>
    <property type="project" value="TreeGrafter"/>
</dbReference>
<dbReference type="PANTHER" id="PTHR21075:SF0">
    <property type="entry name" value="ANAEROBIC RIBONUCLEOSIDE-TRIPHOSPHATE REDUCTASE"/>
    <property type="match status" value="1"/>
</dbReference>
<dbReference type="NCBIfam" id="NF006126">
    <property type="entry name" value="PRK08270.1"/>
    <property type="match status" value="1"/>
</dbReference>
<evidence type="ECO:0000256" key="3">
    <source>
        <dbReference type="SAM" id="MobiDB-lite"/>
    </source>
</evidence>
<dbReference type="KEGG" id="cha:CHAB381_0426"/>
<dbReference type="HOGENOM" id="CLU_002707_0_2_7"/>
<dbReference type="GO" id="GO:0004748">
    <property type="term" value="F:ribonucleoside-diphosphate reductase activity, thioredoxin disulfide as acceptor"/>
    <property type="evidence" value="ECO:0007669"/>
    <property type="project" value="TreeGrafter"/>
</dbReference>
<feature type="compositionally biased region" description="Polar residues" evidence="3">
    <location>
        <begin position="90"/>
        <end position="113"/>
    </location>
</feature>
<feature type="domain" description="ATP-cone" evidence="4">
    <location>
        <begin position="2"/>
        <end position="55"/>
    </location>
</feature>
<dbReference type="InterPro" id="IPR005144">
    <property type="entry name" value="ATP-cone_dom"/>
</dbReference>
<keyword evidence="2" id="KW-0067">ATP-binding</keyword>
<evidence type="ECO:0000256" key="1">
    <source>
        <dbReference type="ARBA" id="ARBA00022741"/>
    </source>
</evidence>
<gene>
    <name evidence="5" type="ordered locus">CHAB381_0426</name>
</gene>
<reference evidence="6" key="1">
    <citation type="submission" date="2007-07" db="EMBL/GenBank/DDBJ databases">
        <title>Complete genome sequence of Campylobacter hominis ATCC BAA-381, a commensal isolated from the human gastrointestinal tract.</title>
        <authorList>
            <person name="Fouts D.E."/>
            <person name="Mongodin E.F."/>
            <person name="Puiu D."/>
            <person name="Sebastian Y."/>
            <person name="Miller W.G."/>
            <person name="Mandrell R.E."/>
            <person name="Nelson K.E."/>
        </authorList>
    </citation>
    <scope>NUCLEOTIDE SEQUENCE [LARGE SCALE GENOMIC DNA]</scope>
    <source>
        <strain evidence="6">ATCC BAA-381 / LMG 19568 / NCTC 13146 / CH001A</strain>
    </source>
</reference>
<dbReference type="RefSeq" id="WP_012108305.1">
    <property type="nucleotide sequence ID" value="NC_009714.1"/>
</dbReference>
<dbReference type="NCBIfam" id="TIGR02487">
    <property type="entry name" value="NrdD"/>
    <property type="match status" value="1"/>
</dbReference>
<dbReference type="GO" id="GO:0008998">
    <property type="term" value="F:ribonucleoside-triphosphate reductase (thioredoxin) activity"/>
    <property type="evidence" value="ECO:0007669"/>
    <property type="project" value="InterPro"/>
</dbReference>
<dbReference type="SUPFAM" id="SSF51998">
    <property type="entry name" value="PFL-like glycyl radical enzymes"/>
    <property type="match status" value="1"/>
</dbReference>
<dbReference type="EMBL" id="CP000776">
    <property type="protein sequence ID" value="ABS52535.1"/>
    <property type="molecule type" value="Genomic_DNA"/>
</dbReference>
<sequence>MIKIIKRDGSLENFMPFKIQDAIKKAFESENYVFDDKIYQAIISRIILDDEQNLDANNTERKQNLEISNKKYKNEKFQNLADNLGDNRKNNQNLSEKNENEISQNDETIQNKNGEIKISNDKNTQNLKKVSNENLSENQNLKSDFFKETDIKNSSIILQNDEISNLTLKEKNFAKYNESAQNSSGKTQNFIKFENLEQINDKNQNLKNEKTEISCKISVEDIQDMIEKELFKSGNFKVLKSFMLYRHTHKLQREHILGLNDDTTYINSTQTINEYINKIDWRISANSNTSYSNAGLINNTAGKVVANFWLDSVYNKEEGAAHRNGDYHIHDLDCLSGYCAGWSLRVLLNEGFNGVRGRVESKAPRHFYSALYQMANFLGILQSEWAGAQAFSSFDTYLAPYVFKDKLTDEQIKSAIESFVYNLNVPARWGQSPFTNVTVDLTCPDDLKTQIPTVENEHIFKNFKDDELLKEAKKRGKNSLTELTYGDFEPEMQRIVIAFYEILTRGDKCGQPFTFPIPTVNLTENFDWRSAAAKAIFENTAKVGSSYFQNFIGSQYMIDKNGKKVSNPKAYKPGAVRSMCCRLQLDLRELLKRGGGLFGSAEMTGSIGVVTINLARLGYLYKNDEDALFARLNELCELASGTLEKKRKFITKMFERGLYPYTKRYLRNFNNHFSTIGINGANEMIKNFTDDKENIATPFGRKFATKIIEFLREKIKYFQERTGNLYNLEATPAEGTTYRFAKEDKKRFKDIIQAGFGENIYYTNSTQLPANFTDDVFLALDLQDELQNSYTGGTVFHLYMKEKIQNGNICANLVRKIVENYRLPYITITPIFSVCHEHGYIAGEHEFCPVCEQENKKSRCMVYTRVMGYYRPIESFNTGKIGEHKERIYFDTK</sequence>
<evidence type="ECO:0000259" key="4">
    <source>
        <dbReference type="Pfam" id="PF03477"/>
    </source>
</evidence>
<dbReference type="Gene3D" id="3.20.70.20">
    <property type="match status" value="1"/>
</dbReference>
<dbReference type="Proteomes" id="UP000002407">
    <property type="component" value="Chromosome"/>
</dbReference>
<dbReference type="CDD" id="cd01675">
    <property type="entry name" value="RNR_III"/>
    <property type="match status" value="1"/>
</dbReference>
<evidence type="ECO:0000313" key="6">
    <source>
        <dbReference type="Proteomes" id="UP000002407"/>
    </source>
</evidence>
<protein>
    <submittedName>
        <fullName evidence="5">Anaerobic ribonucleoside-triphosphate reductase</fullName>
    </submittedName>
</protein>
<dbReference type="PANTHER" id="PTHR21075">
    <property type="entry name" value="ANAEROBIC RIBONUCLEOSIDE-TRIPHOSPHATE REDUCTASE"/>
    <property type="match status" value="1"/>
</dbReference>
<dbReference type="Pfam" id="PF03477">
    <property type="entry name" value="ATP-cone"/>
    <property type="match status" value="2"/>
</dbReference>
<evidence type="ECO:0000256" key="2">
    <source>
        <dbReference type="ARBA" id="ARBA00022840"/>
    </source>
</evidence>
<dbReference type="eggNOG" id="COG1328">
    <property type="taxonomic scope" value="Bacteria"/>
</dbReference>
<dbReference type="Pfam" id="PF13597">
    <property type="entry name" value="NRDD"/>
    <property type="match status" value="1"/>
</dbReference>
<feature type="region of interest" description="Disordered" evidence="3">
    <location>
        <begin position="82"/>
        <end position="118"/>
    </location>
</feature>
<name>A7I0I1_CAMHC</name>
<feature type="domain" description="ATP-cone" evidence="4">
    <location>
        <begin position="210"/>
        <end position="250"/>
    </location>
</feature>
<dbReference type="GO" id="GO:0006260">
    <property type="term" value="P:DNA replication"/>
    <property type="evidence" value="ECO:0007669"/>
    <property type="project" value="InterPro"/>
</dbReference>
<proteinExistence type="predicted"/>
<dbReference type="STRING" id="360107.CHAB381_0426"/>
<dbReference type="InterPro" id="IPR012833">
    <property type="entry name" value="NrdD"/>
</dbReference>
<dbReference type="GO" id="GO:0031250">
    <property type="term" value="C:anaerobic ribonucleoside-triphosphate reductase complex"/>
    <property type="evidence" value="ECO:0007669"/>
    <property type="project" value="TreeGrafter"/>
</dbReference>
<dbReference type="OrthoDB" id="9762933at2"/>
<dbReference type="GO" id="GO:0005524">
    <property type="term" value="F:ATP binding"/>
    <property type="evidence" value="ECO:0007669"/>
    <property type="project" value="UniProtKB-KW"/>
</dbReference>
<keyword evidence="6" id="KW-1185">Reference proteome</keyword>
<organism evidence="5 6">
    <name type="scientific">Campylobacter hominis (strain ATCC BAA-381 / DSM 21671 / CCUG 45161 / LMG 19568 / NCTC 13146 / CH001A)</name>
    <dbReference type="NCBI Taxonomy" id="360107"/>
    <lineage>
        <taxon>Bacteria</taxon>
        <taxon>Pseudomonadati</taxon>
        <taxon>Campylobacterota</taxon>
        <taxon>Epsilonproteobacteria</taxon>
        <taxon>Campylobacterales</taxon>
        <taxon>Campylobacteraceae</taxon>
        <taxon>Campylobacter</taxon>
    </lineage>
</organism>
<evidence type="ECO:0000313" key="5">
    <source>
        <dbReference type="EMBL" id="ABS52535.1"/>
    </source>
</evidence>
<keyword evidence="1" id="KW-0547">Nucleotide-binding</keyword>